<dbReference type="SUPFAM" id="SSF52540">
    <property type="entry name" value="P-loop containing nucleoside triphosphate hydrolases"/>
    <property type="match status" value="1"/>
</dbReference>
<name>A0AAW1QL17_9CHLO</name>
<dbReference type="GO" id="GO:0016887">
    <property type="term" value="F:ATP hydrolysis activity"/>
    <property type="evidence" value="ECO:0007669"/>
    <property type="project" value="UniProtKB-UniRule"/>
</dbReference>
<feature type="compositionally biased region" description="Low complexity" evidence="7">
    <location>
        <begin position="297"/>
        <end position="312"/>
    </location>
</feature>
<evidence type="ECO:0000256" key="4">
    <source>
        <dbReference type="ARBA" id="ARBA00022840"/>
    </source>
</evidence>
<comment type="subunit">
    <text evidence="5">Monomer.</text>
</comment>
<dbReference type="GO" id="GO:0046872">
    <property type="term" value="F:metal ion binding"/>
    <property type="evidence" value="ECO:0007669"/>
    <property type="project" value="UniProtKB-KW"/>
</dbReference>
<evidence type="ECO:0000313" key="11">
    <source>
        <dbReference type="Proteomes" id="UP001445335"/>
    </source>
</evidence>
<dbReference type="AlphaFoldDB" id="A0AAW1QL17"/>
<dbReference type="InterPro" id="IPR004396">
    <property type="entry name" value="ATPase_YchF/OLA1"/>
</dbReference>
<evidence type="ECO:0000256" key="1">
    <source>
        <dbReference type="ARBA" id="ARBA00001946"/>
    </source>
</evidence>
<evidence type="ECO:0000256" key="3">
    <source>
        <dbReference type="ARBA" id="ARBA00022741"/>
    </source>
</evidence>
<dbReference type="InterPro" id="IPR004095">
    <property type="entry name" value="TGS"/>
</dbReference>
<dbReference type="CDD" id="cd01900">
    <property type="entry name" value="YchF"/>
    <property type="match status" value="1"/>
</dbReference>
<keyword evidence="3 5" id="KW-0547">Nucleotide-binding</keyword>
<dbReference type="PANTHER" id="PTHR23305:SF18">
    <property type="entry name" value="OBG-TYPE G DOMAIN-CONTAINING PROTEIN"/>
    <property type="match status" value="1"/>
</dbReference>
<dbReference type="InterPro" id="IPR012675">
    <property type="entry name" value="Beta-grasp_dom_sf"/>
</dbReference>
<evidence type="ECO:0000256" key="7">
    <source>
        <dbReference type="SAM" id="MobiDB-lite"/>
    </source>
</evidence>
<dbReference type="InterPro" id="IPR023192">
    <property type="entry name" value="TGS-like_dom_sf"/>
</dbReference>
<dbReference type="InterPro" id="IPR031167">
    <property type="entry name" value="G_OBG"/>
</dbReference>
<dbReference type="GO" id="GO:0043023">
    <property type="term" value="F:ribosomal large subunit binding"/>
    <property type="evidence" value="ECO:0007669"/>
    <property type="project" value="UniProtKB-UniRule"/>
</dbReference>
<sequence>MVAAVVAEAASAKEGGQSVQVSAGAGAADFGAALATVEGLVLVTPRGRQALAFFERHCVFRAAGKADISVPYVAISHIAIIDSIPNDTKGRVLVFLHLARGAAVMRGKRALPALVIQTSASVQLDLPAPLGQGARMAGPAPVVLCQLFGLQGVPPAAFCSPSPDVFRSADRRLGVSAVVKVSQGWLFPMAAAFCFLERPALLLPLAEIGSVEFARAAGTSSTFDLLLHARDGTTHEFTSIPRAELAGLTAYVAEQRLPVGTADVAAAAAPCARYCNADDAPAEVDEDSEEDADFDPDCSSSSAAGGARLSGAETGDGQTGGSAADEADADSGSRDLGNDEEEEEEESDDGSSVSLVSEDDIPSANGGCDRRPHLGTWLISPHLARGFRCTTVTMGLKSGIVGLPNVGKSTLFNALCENGKAEAANYPFCTIEANSGVVAVPDDRLQVLSGITKSKTVIPTSVEFVDIAGLVKGASKGEGLGNQFLANIRECDSIVQVVRCFEDDNVIHVAGKVDPLADIDVINFELALADIGQIERRLERLARGRAKSKEEIAAAEVEKGALERIMAGLDENIPARKTPLSEDELPLVRGLQLLTMKPITYAANVAEGDLADSASGNKHVALLRGKAAEEGCDVIVVSAQVESELKELDSEEAAEFLASLGASESGLSSLVRTSYQQLGLRTYFTTGEKETRAWTIRAGMTAPQAAGVIHTDFEKGFIRAETVAYDAFVAAGGEKEARERGQLRLEGKEYVVQEGDVMNFRFNV</sequence>
<evidence type="ECO:0000259" key="9">
    <source>
        <dbReference type="PROSITE" id="PS51880"/>
    </source>
</evidence>
<dbReference type="Gene3D" id="3.10.20.30">
    <property type="match status" value="1"/>
</dbReference>
<evidence type="ECO:0000256" key="6">
    <source>
        <dbReference type="SAM" id="Coils"/>
    </source>
</evidence>
<accession>A0AAW1QL17</accession>
<dbReference type="SUPFAM" id="SSF81271">
    <property type="entry name" value="TGS-like"/>
    <property type="match status" value="1"/>
</dbReference>
<keyword evidence="6" id="KW-0175">Coiled coil</keyword>
<dbReference type="Pfam" id="PF08512">
    <property type="entry name" value="Rttp106-like_middle"/>
    <property type="match status" value="1"/>
</dbReference>
<dbReference type="PROSITE" id="PS51710">
    <property type="entry name" value="G_OBG"/>
    <property type="match status" value="1"/>
</dbReference>
<dbReference type="InterPro" id="IPR011993">
    <property type="entry name" value="PH-like_dom_sf"/>
</dbReference>
<evidence type="ECO:0000256" key="5">
    <source>
        <dbReference type="HAMAP-Rule" id="MF_03167"/>
    </source>
</evidence>
<feature type="binding site" evidence="5">
    <location>
        <begin position="405"/>
        <end position="410"/>
    </location>
    <ligand>
        <name>ATP</name>
        <dbReference type="ChEBI" id="CHEBI:30616"/>
    </ligand>
</feature>
<feature type="compositionally biased region" description="Acidic residues" evidence="7">
    <location>
        <begin position="338"/>
        <end position="349"/>
    </location>
</feature>
<feature type="domain" description="OBG-type G" evidence="8">
    <location>
        <begin position="396"/>
        <end position="657"/>
    </location>
</feature>
<protein>
    <recommendedName>
        <fullName evidence="5">Obg-like ATPase 1</fullName>
    </recommendedName>
</protein>
<keyword evidence="2" id="KW-0479">Metal-binding</keyword>
<comment type="cofactor">
    <cofactor evidence="1">
        <name>Mg(2+)</name>
        <dbReference type="ChEBI" id="CHEBI:18420"/>
    </cofactor>
</comment>
<reference evidence="10 11" key="1">
    <citation type="journal article" date="2024" name="Nat. Commun.">
        <title>Phylogenomics reveals the evolutionary origins of lichenization in chlorophyte algae.</title>
        <authorList>
            <person name="Puginier C."/>
            <person name="Libourel C."/>
            <person name="Otte J."/>
            <person name="Skaloud P."/>
            <person name="Haon M."/>
            <person name="Grisel S."/>
            <person name="Petersen M."/>
            <person name="Berrin J.G."/>
            <person name="Delaux P.M."/>
            <person name="Dal Grande F."/>
            <person name="Keller J."/>
        </authorList>
    </citation>
    <scope>NUCLEOTIDE SEQUENCE [LARGE SCALE GENOMIC DNA]</scope>
    <source>
        <strain evidence="10 11">SAG 245.80</strain>
    </source>
</reference>
<dbReference type="InterPro" id="IPR041706">
    <property type="entry name" value="YchF_N"/>
</dbReference>
<dbReference type="Gene3D" id="3.40.50.300">
    <property type="entry name" value="P-loop containing nucleotide triphosphate hydrolases"/>
    <property type="match status" value="1"/>
</dbReference>
<evidence type="ECO:0000259" key="8">
    <source>
        <dbReference type="PROSITE" id="PS51710"/>
    </source>
</evidence>
<keyword evidence="5" id="KW-0378">Hydrolase</keyword>
<dbReference type="InterPro" id="IPR006073">
    <property type="entry name" value="GTP-bd"/>
</dbReference>
<comment type="caution">
    <text evidence="10">The sequence shown here is derived from an EMBL/GenBank/DDBJ whole genome shotgun (WGS) entry which is preliminary data.</text>
</comment>
<dbReference type="SMART" id="SM01287">
    <property type="entry name" value="Rtt106"/>
    <property type="match status" value="1"/>
</dbReference>
<dbReference type="Gene3D" id="2.30.29.150">
    <property type="match status" value="1"/>
</dbReference>
<keyword evidence="4 5" id="KW-0067">ATP-binding</keyword>
<dbReference type="GO" id="GO:0005524">
    <property type="term" value="F:ATP binding"/>
    <property type="evidence" value="ECO:0007669"/>
    <property type="project" value="UniProtKB-UniRule"/>
</dbReference>
<keyword evidence="11" id="KW-1185">Reference proteome</keyword>
<dbReference type="HAMAP" id="MF_00944">
    <property type="entry name" value="YchF_OLA1_ATPase"/>
    <property type="match status" value="1"/>
</dbReference>
<dbReference type="InterPro" id="IPR013029">
    <property type="entry name" value="YchF_C"/>
</dbReference>
<feature type="coiled-coil region" evidence="6">
    <location>
        <begin position="531"/>
        <end position="572"/>
    </location>
</feature>
<dbReference type="CDD" id="cd04867">
    <property type="entry name" value="TGS_YchF_OLA1"/>
    <property type="match status" value="1"/>
</dbReference>
<dbReference type="GO" id="GO:0005737">
    <property type="term" value="C:cytoplasm"/>
    <property type="evidence" value="ECO:0007669"/>
    <property type="project" value="UniProtKB-SubCell"/>
</dbReference>
<dbReference type="PRINTS" id="PR00326">
    <property type="entry name" value="GTP1OBG"/>
</dbReference>
<dbReference type="EMBL" id="JALJOU010000096">
    <property type="protein sequence ID" value="KAK9821796.1"/>
    <property type="molecule type" value="Genomic_DNA"/>
</dbReference>
<dbReference type="Gene3D" id="2.30.29.30">
    <property type="entry name" value="Pleckstrin-homology domain (PH domain)/Phosphotyrosine-binding domain (PTB)"/>
    <property type="match status" value="1"/>
</dbReference>
<dbReference type="Gene3D" id="1.10.150.300">
    <property type="entry name" value="TGS-like domain"/>
    <property type="match status" value="1"/>
</dbReference>
<dbReference type="GO" id="GO:0005525">
    <property type="term" value="F:GTP binding"/>
    <property type="evidence" value="ECO:0007669"/>
    <property type="project" value="InterPro"/>
</dbReference>
<dbReference type="Proteomes" id="UP001445335">
    <property type="component" value="Unassembled WGS sequence"/>
</dbReference>
<dbReference type="FunFam" id="3.10.20.30:FF:000001">
    <property type="entry name" value="Ribosome-binding ATPase YchF"/>
    <property type="match status" value="1"/>
</dbReference>
<evidence type="ECO:0000256" key="2">
    <source>
        <dbReference type="ARBA" id="ARBA00022723"/>
    </source>
</evidence>
<dbReference type="SUPFAM" id="SSF50729">
    <property type="entry name" value="PH domain-like"/>
    <property type="match status" value="1"/>
</dbReference>
<dbReference type="InterPro" id="IPR012676">
    <property type="entry name" value="TGS-like"/>
</dbReference>
<comment type="subcellular location">
    <subcellularLocation>
        <location evidence="5">Cytoplasm</location>
    </subcellularLocation>
</comment>
<dbReference type="PANTHER" id="PTHR23305">
    <property type="entry name" value="OBG GTPASE FAMILY"/>
    <property type="match status" value="1"/>
</dbReference>
<dbReference type="PROSITE" id="PS51880">
    <property type="entry name" value="TGS"/>
    <property type="match status" value="1"/>
</dbReference>
<keyword evidence="5" id="KW-0963">Cytoplasm</keyword>
<dbReference type="FunFam" id="1.10.150.300:FF:000001">
    <property type="entry name" value="Ribosome-binding ATPase YchF"/>
    <property type="match status" value="1"/>
</dbReference>
<dbReference type="InterPro" id="IPR013719">
    <property type="entry name" value="RTT106/SPT16-like_middle_dom"/>
</dbReference>
<feature type="region of interest" description="Disordered" evidence="7">
    <location>
        <begin position="282"/>
        <end position="370"/>
    </location>
</feature>
<dbReference type="Pfam" id="PF01926">
    <property type="entry name" value="MMR_HSR1"/>
    <property type="match status" value="1"/>
</dbReference>
<feature type="domain" description="TGS" evidence="9">
    <location>
        <begin position="679"/>
        <end position="762"/>
    </location>
</feature>
<dbReference type="InterPro" id="IPR027417">
    <property type="entry name" value="P-loop_NTPase"/>
</dbReference>
<organism evidence="10 11">
    <name type="scientific">Elliptochloris bilobata</name>
    <dbReference type="NCBI Taxonomy" id="381761"/>
    <lineage>
        <taxon>Eukaryota</taxon>
        <taxon>Viridiplantae</taxon>
        <taxon>Chlorophyta</taxon>
        <taxon>core chlorophytes</taxon>
        <taxon>Trebouxiophyceae</taxon>
        <taxon>Trebouxiophyceae incertae sedis</taxon>
        <taxon>Elliptochloris clade</taxon>
        <taxon>Elliptochloris</taxon>
    </lineage>
</organism>
<evidence type="ECO:0000313" key="10">
    <source>
        <dbReference type="EMBL" id="KAK9821796.1"/>
    </source>
</evidence>
<feature type="binding site" evidence="5">
    <location>
        <position position="605"/>
    </location>
    <ligand>
        <name>ATP</name>
        <dbReference type="ChEBI" id="CHEBI:30616"/>
    </ligand>
</feature>
<gene>
    <name evidence="10" type="ORF">WJX81_006413</name>
</gene>
<proteinExistence type="inferred from homology"/>
<dbReference type="NCBIfam" id="TIGR00092">
    <property type="entry name" value="redox-regulated ATPase YchF"/>
    <property type="match status" value="1"/>
</dbReference>
<comment type="function">
    <text evidence="5">Hydrolyzes ATP, and can also hydrolyze GTP with lower efficiency. Has lower affinity for GTP.</text>
</comment>
<dbReference type="Pfam" id="PF06071">
    <property type="entry name" value="YchF-GTPase_C"/>
    <property type="match status" value="1"/>
</dbReference>
<comment type="similarity">
    <text evidence="5">Belongs to the TRAFAC class OBG-HflX-like GTPase superfamily. OBG GTPase family. YchF/OLA1 subfamily.</text>
</comment>
<feature type="compositionally biased region" description="Acidic residues" evidence="7">
    <location>
        <begin position="282"/>
        <end position="296"/>
    </location>
</feature>